<evidence type="ECO:0000256" key="1">
    <source>
        <dbReference type="ARBA" id="ARBA00010164"/>
    </source>
</evidence>
<accession>A0A975A2D6</accession>
<dbReference type="GO" id="GO:0005829">
    <property type="term" value="C:cytosol"/>
    <property type="evidence" value="ECO:0007669"/>
    <property type="project" value="TreeGrafter"/>
</dbReference>
<dbReference type="KEGG" id="fuv:JR347_06815"/>
<dbReference type="InterPro" id="IPR052028">
    <property type="entry name" value="HipA_Ser/Thr_kinase"/>
</dbReference>
<dbReference type="PANTHER" id="PTHR37419:SF8">
    <property type="entry name" value="TOXIN YJJJ"/>
    <property type="match status" value="1"/>
</dbReference>
<evidence type="ECO:0000313" key="6">
    <source>
        <dbReference type="Proteomes" id="UP000662783"/>
    </source>
</evidence>
<dbReference type="GO" id="GO:0004674">
    <property type="term" value="F:protein serine/threonine kinase activity"/>
    <property type="evidence" value="ECO:0007669"/>
    <property type="project" value="TreeGrafter"/>
</dbReference>
<keyword evidence="2" id="KW-0808">Transferase</keyword>
<evidence type="ECO:0000256" key="2">
    <source>
        <dbReference type="ARBA" id="ARBA00022679"/>
    </source>
</evidence>
<feature type="domain" description="HipA-like C-terminal" evidence="4">
    <location>
        <begin position="163"/>
        <end position="376"/>
    </location>
</feature>
<reference evidence="5" key="1">
    <citation type="submission" date="2021-02" db="EMBL/GenBank/DDBJ databases">
        <title>Fulvivirga sp. S481 isolated from sea water.</title>
        <authorList>
            <person name="Bae S.S."/>
            <person name="Baek K."/>
        </authorList>
    </citation>
    <scope>NUCLEOTIDE SEQUENCE</scope>
    <source>
        <strain evidence="5">S481</strain>
    </source>
</reference>
<dbReference type="Pfam" id="PF07804">
    <property type="entry name" value="HipA_C"/>
    <property type="match status" value="1"/>
</dbReference>
<sequence length="403" mass="46018">MGILHADLLRGNEIFSFEYDSNWLKSGHTQLLDPDLKLYAGVQYLNDQEKTNFGLFLDSSPDRWGRVLMLRKEAALARAENRNKKTLFETDYLLGVYDEHRMGALRFKLDPNQPFLSDDKILASPPWTSIRELEQISLKLEDDDIIDHPEYIKWLNMLVAPGSSLGGARPKASVLDQDNHLWIAKFPSQKDDMDIGGWEIVTYELALAAGITMAQSQAIKFSSKHHTFLTKRFDRTTRGRRLHFASAMTLLGHTDGADYKANVSYLELVEFIMTRGSNVNQDLEQLWRRIVFSICVSNVDDHLRNHGFMLSEKGWLLSPAYDINPVESGNGLKLNISDTDNALDLKLALEVYPFFRISKDQALAIIKEVKEAVKNWRQIATKYGISKTEQELKSMAFKQADEN</sequence>
<dbReference type="InterPro" id="IPR012893">
    <property type="entry name" value="HipA-like_C"/>
</dbReference>
<dbReference type="PANTHER" id="PTHR37419">
    <property type="entry name" value="SERINE/THREONINE-PROTEIN KINASE TOXIN HIPA"/>
    <property type="match status" value="1"/>
</dbReference>
<evidence type="ECO:0000313" key="5">
    <source>
        <dbReference type="EMBL" id="QSE99351.1"/>
    </source>
</evidence>
<dbReference type="AlphaFoldDB" id="A0A975A2D6"/>
<name>A0A975A2D6_9BACT</name>
<evidence type="ECO:0000256" key="3">
    <source>
        <dbReference type="ARBA" id="ARBA00022777"/>
    </source>
</evidence>
<organism evidence="5 6">
    <name type="scientific">Fulvivirga lutea</name>
    <dbReference type="NCBI Taxonomy" id="2810512"/>
    <lineage>
        <taxon>Bacteria</taxon>
        <taxon>Pseudomonadati</taxon>
        <taxon>Bacteroidota</taxon>
        <taxon>Cytophagia</taxon>
        <taxon>Cytophagales</taxon>
        <taxon>Fulvivirgaceae</taxon>
        <taxon>Fulvivirga</taxon>
    </lineage>
</organism>
<keyword evidence="6" id="KW-1185">Reference proteome</keyword>
<dbReference type="Proteomes" id="UP000662783">
    <property type="component" value="Chromosome"/>
</dbReference>
<proteinExistence type="inferred from homology"/>
<comment type="similarity">
    <text evidence="1">Belongs to the HipA Ser/Thr kinase family.</text>
</comment>
<dbReference type="EMBL" id="CP070608">
    <property type="protein sequence ID" value="QSE99351.1"/>
    <property type="molecule type" value="Genomic_DNA"/>
</dbReference>
<keyword evidence="3" id="KW-0418">Kinase</keyword>
<protein>
    <submittedName>
        <fullName evidence="5">HipA domain-containing protein</fullName>
    </submittedName>
</protein>
<evidence type="ECO:0000259" key="4">
    <source>
        <dbReference type="Pfam" id="PF07804"/>
    </source>
</evidence>
<gene>
    <name evidence="5" type="ORF">JR347_06815</name>
</gene>